<dbReference type="EMBL" id="CAFBPC010000064">
    <property type="protein sequence ID" value="CAB5002398.1"/>
    <property type="molecule type" value="Genomic_DNA"/>
</dbReference>
<reference evidence="1" key="1">
    <citation type="submission" date="2020-05" db="EMBL/GenBank/DDBJ databases">
        <authorList>
            <person name="Chiriac C."/>
            <person name="Salcher M."/>
            <person name="Ghai R."/>
            <person name="Kavagutti S V."/>
        </authorList>
    </citation>
    <scope>NUCLEOTIDE SEQUENCE</scope>
</reference>
<sequence length="225" mass="24775">MPYSLTYWGIHHSQATTDKHSHVQTIVDGVKRSLSENHDTLTWRRVTMPGLDVAWVGMNVPALDTGGRPWVWEIVTPSQYESSARLQEDPLVLAVAQDTVVADINHNDHSGPIMRMQVPVRQAPDAISVMTGLDPSGPWSIQLEAGWTVQALGSAAQCWIDRESPGSARLQTPEPQLAPHQLYQLHPAIDIESAAFDRLLTLDPDDAAVVTSLLASVHEALQPYR</sequence>
<proteinExistence type="predicted"/>
<evidence type="ECO:0000313" key="1">
    <source>
        <dbReference type="EMBL" id="CAB5002398.1"/>
    </source>
</evidence>
<accession>A0A6J7PBE2</accession>
<organism evidence="1">
    <name type="scientific">freshwater metagenome</name>
    <dbReference type="NCBI Taxonomy" id="449393"/>
    <lineage>
        <taxon>unclassified sequences</taxon>
        <taxon>metagenomes</taxon>
        <taxon>ecological metagenomes</taxon>
    </lineage>
</organism>
<gene>
    <name evidence="1" type="ORF">UFOPK4057_00382</name>
</gene>
<dbReference type="AlphaFoldDB" id="A0A6J7PBE2"/>
<name>A0A6J7PBE2_9ZZZZ</name>
<protein>
    <submittedName>
        <fullName evidence="1">Unannotated protein</fullName>
    </submittedName>
</protein>